<dbReference type="InterPro" id="IPR050109">
    <property type="entry name" value="HTH-type_TetR-like_transc_reg"/>
</dbReference>
<keyword evidence="1" id="KW-0805">Transcription regulation</keyword>
<dbReference type="EMBL" id="CP027668">
    <property type="protein sequence ID" value="AVO46613.1"/>
    <property type="molecule type" value="Genomic_DNA"/>
</dbReference>
<dbReference type="Pfam" id="PF00440">
    <property type="entry name" value="TetR_N"/>
    <property type="match status" value="1"/>
</dbReference>
<dbReference type="OrthoDB" id="7223515at2"/>
<evidence type="ECO:0000313" key="7">
    <source>
        <dbReference type="Proteomes" id="UP000237889"/>
    </source>
</evidence>
<organism evidence="6 7">
    <name type="scientific">Phreatobacter cathodiphilus</name>
    <dbReference type="NCBI Taxonomy" id="1868589"/>
    <lineage>
        <taxon>Bacteria</taxon>
        <taxon>Pseudomonadati</taxon>
        <taxon>Pseudomonadota</taxon>
        <taxon>Alphaproteobacteria</taxon>
        <taxon>Hyphomicrobiales</taxon>
        <taxon>Phreatobacteraceae</taxon>
        <taxon>Phreatobacter</taxon>
    </lineage>
</organism>
<dbReference type="InterPro" id="IPR036271">
    <property type="entry name" value="Tet_transcr_reg_TetR-rel_C_sf"/>
</dbReference>
<dbReference type="Pfam" id="PF13305">
    <property type="entry name" value="TetR_C_33"/>
    <property type="match status" value="1"/>
</dbReference>
<dbReference type="InterPro" id="IPR001647">
    <property type="entry name" value="HTH_TetR"/>
</dbReference>
<evidence type="ECO:0000313" key="6">
    <source>
        <dbReference type="EMBL" id="AVO46613.1"/>
    </source>
</evidence>
<name>A0A2S0NFD9_9HYPH</name>
<dbReference type="GO" id="GO:0003700">
    <property type="term" value="F:DNA-binding transcription factor activity"/>
    <property type="evidence" value="ECO:0007669"/>
    <property type="project" value="TreeGrafter"/>
</dbReference>
<dbReference type="PROSITE" id="PS50977">
    <property type="entry name" value="HTH_TETR_2"/>
    <property type="match status" value="1"/>
</dbReference>
<reference evidence="6 7" key="1">
    <citation type="submission" date="2018-03" db="EMBL/GenBank/DDBJ databases">
        <title>Genome sequencing of Phreatobacter sp.</title>
        <authorList>
            <person name="Kim S.-J."/>
            <person name="Heo J."/>
            <person name="Kwon S.-W."/>
        </authorList>
    </citation>
    <scope>NUCLEOTIDE SEQUENCE [LARGE SCALE GENOMIC DNA]</scope>
    <source>
        <strain evidence="6 7">S-12</strain>
    </source>
</reference>
<dbReference type="Proteomes" id="UP000237889">
    <property type="component" value="Chromosome"/>
</dbReference>
<evidence type="ECO:0000256" key="1">
    <source>
        <dbReference type="ARBA" id="ARBA00023015"/>
    </source>
</evidence>
<dbReference type="InterPro" id="IPR025996">
    <property type="entry name" value="MT1864/Rv1816-like_C"/>
</dbReference>
<dbReference type="GO" id="GO:0000976">
    <property type="term" value="F:transcription cis-regulatory region binding"/>
    <property type="evidence" value="ECO:0007669"/>
    <property type="project" value="TreeGrafter"/>
</dbReference>
<dbReference type="SUPFAM" id="SSF46689">
    <property type="entry name" value="Homeodomain-like"/>
    <property type="match status" value="1"/>
</dbReference>
<keyword evidence="3" id="KW-0804">Transcription</keyword>
<evidence type="ECO:0000256" key="2">
    <source>
        <dbReference type="ARBA" id="ARBA00023125"/>
    </source>
</evidence>
<dbReference type="PANTHER" id="PTHR30055:SF234">
    <property type="entry name" value="HTH-TYPE TRANSCRIPTIONAL REGULATOR BETI"/>
    <property type="match status" value="1"/>
</dbReference>
<proteinExistence type="predicted"/>
<sequence length="204" mass="21643">MTTDLPARRAKLRDDLIAAAEAAIATGGLSALKARALAEAAGCAVGAIYNVFPDLDALIFTVNARTLERLDEVLASTVRPGTDPETAMRRLALAYHGFSRSERRRWTAVFAHQIPDGATPPDWYLGVVGRLFRHIEAPLAELLPGSTAETRAGLARTLFSATHGIVSLGLEEKLGPAPDEVIAGALVVMTRSWVLGLPGAVAPR</sequence>
<keyword evidence="2 4" id="KW-0238">DNA-binding</keyword>
<keyword evidence="7" id="KW-1185">Reference proteome</keyword>
<gene>
    <name evidence="6" type="ORF">C6569_16965</name>
</gene>
<evidence type="ECO:0000256" key="4">
    <source>
        <dbReference type="PROSITE-ProRule" id="PRU00335"/>
    </source>
</evidence>
<dbReference type="PANTHER" id="PTHR30055">
    <property type="entry name" value="HTH-TYPE TRANSCRIPTIONAL REGULATOR RUTR"/>
    <property type="match status" value="1"/>
</dbReference>
<dbReference type="SUPFAM" id="SSF48498">
    <property type="entry name" value="Tetracyclin repressor-like, C-terminal domain"/>
    <property type="match status" value="1"/>
</dbReference>
<dbReference type="Gene3D" id="1.10.357.10">
    <property type="entry name" value="Tetracycline Repressor, domain 2"/>
    <property type="match status" value="1"/>
</dbReference>
<feature type="DNA-binding region" description="H-T-H motif" evidence="4">
    <location>
        <begin position="33"/>
        <end position="52"/>
    </location>
</feature>
<dbReference type="RefSeq" id="WP_106749983.1">
    <property type="nucleotide sequence ID" value="NZ_CP027668.1"/>
</dbReference>
<evidence type="ECO:0000256" key="3">
    <source>
        <dbReference type="ARBA" id="ARBA00023163"/>
    </source>
</evidence>
<dbReference type="AlphaFoldDB" id="A0A2S0NFD9"/>
<accession>A0A2S0NFD9</accession>
<feature type="domain" description="HTH tetR-type" evidence="5">
    <location>
        <begin position="10"/>
        <end position="70"/>
    </location>
</feature>
<evidence type="ECO:0000259" key="5">
    <source>
        <dbReference type="PROSITE" id="PS50977"/>
    </source>
</evidence>
<protein>
    <submittedName>
        <fullName evidence="6">TetR family transcriptional regulator</fullName>
    </submittedName>
</protein>
<dbReference type="InterPro" id="IPR009057">
    <property type="entry name" value="Homeodomain-like_sf"/>
</dbReference>
<dbReference type="KEGG" id="phr:C6569_16965"/>